<keyword evidence="3" id="KW-1185">Reference proteome</keyword>
<evidence type="ECO:0000313" key="3">
    <source>
        <dbReference type="Proteomes" id="UP000249720"/>
    </source>
</evidence>
<protein>
    <submittedName>
        <fullName evidence="2">Pimeloyl-ACP methyl ester carboxylesterase</fullName>
    </submittedName>
</protein>
<feature type="domain" description="Serine aminopeptidase S33" evidence="1">
    <location>
        <begin position="24"/>
        <end position="257"/>
    </location>
</feature>
<dbReference type="PRINTS" id="PR00111">
    <property type="entry name" value="ABHYDROLASE"/>
</dbReference>
<dbReference type="Pfam" id="PF12146">
    <property type="entry name" value="Hydrolase_4"/>
    <property type="match status" value="1"/>
</dbReference>
<accession>A0A2W7TGI2</accession>
<dbReference type="RefSeq" id="WP_170120429.1">
    <property type="nucleotide sequence ID" value="NZ_QKZV01000005.1"/>
</dbReference>
<evidence type="ECO:0000259" key="1">
    <source>
        <dbReference type="Pfam" id="PF12146"/>
    </source>
</evidence>
<evidence type="ECO:0000313" key="2">
    <source>
        <dbReference type="EMBL" id="PZX62402.1"/>
    </source>
</evidence>
<dbReference type="InterPro" id="IPR050266">
    <property type="entry name" value="AB_hydrolase_sf"/>
</dbReference>
<name>A0A2W7TGI2_9BACT</name>
<dbReference type="InterPro" id="IPR000073">
    <property type="entry name" value="AB_hydrolase_1"/>
</dbReference>
<proteinExistence type="predicted"/>
<dbReference type="AlphaFoldDB" id="A0A2W7TGI2"/>
<dbReference type="SUPFAM" id="SSF53474">
    <property type="entry name" value="alpha/beta-Hydrolases"/>
    <property type="match status" value="1"/>
</dbReference>
<dbReference type="Proteomes" id="UP000249720">
    <property type="component" value="Unassembled WGS sequence"/>
</dbReference>
<comment type="caution">
    <text evidence="2">The sequence shown here is derived from an EMBL/GenBank/DDBJ whole genome shotgun (WGS) entry which is preliminary data.</text>
</comment>
<dbReference type="EMBL" id="QKZV01000005">
    <property type="protein sequence ID" value="PZX62402.1"/>
    <property type="molecule type" value="Genomic_DNA"/>
</dbReference>
<dbReference type="Gene3D" id="3.40.50.1820">
    <property type="entry name" value="alpha/beta hydrolase"/>
    <property type="match status" value="1"/>
</dbReference>
<dbReference type="InterPro" id="IPR029058">
    <property type="entry name" value="AB_hydrolase_fold"/>
</dbReference>
<dbReference type="GO" id="GO:0016020">
    <property type="term" value="C:membrane"/>
    <property type="evidence" value="ECO:0007669"/>
    <property type="project" value="TreeGrafter"/>
</dbReference>
<gene>
    <name evidence="2" type="ORF">LX80_01885</name>
</gene>
<dbReference type="PANTHER" id="PTHR43798:SF33">
    <property type="entry name" value="HYDROLASE, PUTATIVE (AFU_ORTHOLOGUE AFUA_2G14860)-RELATED"/>
    <property type="match status" value="1"/>
</dbReference>
<sequence>MIPEKISFQNSVIQYYTAGTGAQYIIALHGYGEDGNSFAFLENLLPTNYSLIAIDLPFHGGTIWQEGLHFSLEDLWQIIRGITKNTTIPYIIVGYSMGGRMALQLLQYYPQYFEKAVLLAPDGLHHNKWHFLSTQTRLGNRTFKWVMKHPKPLFVAMDISCKLKLFNKSVYNFAHYYLDDPHAREQLYVRWTTLRKFMPNHAILKQNIQKYKIPVHLIFGKYDRVITAKYGRLFKKGVENWVTIEELDSGHQLLKEKNAAYIAQAICK</sequence>
<reference evidence="2 3" key="1">
    <citation type="submission" date="2018-06" db="EMBL/GenBank/DDBJ databases">
        <title>Genomic Encyclopedia of Archaeal and Bacterial Type Strains, Phase II (KMG-II): from individual species to whole genera.</title>
        <authorList>
            <person name="Goeker M."/>
        </authorList>
    </citation>
    <scope>NUCLEOTIDE SEQUENCE [LARGE SCALE GENOMIC DNA]</scope>
    <source>
        <strain evidence="2 3">DSM 23241</strain>
    </source>
</reference>
<organism evidence="2 3">
    <name type="scientific">Hydrotalea sandarakina</name>
    <dbReference type="NCBI Taxonomy" id="1004304"/>
    <lineage>
        <taxon>Bacteria</taxon>
        <taxon>Pseudomonadati</taxon>
        <taxon>Bacteroidota</taxon>
        <taxon>Chitinophagia</taxon>
        <taxon>Chitinophagales</taxon>
        <taxon>Chitinophagaceae</taxon>
        <taxon>Hydrotalea</taxon>
    </lineage>
</organism>
<dbReference type="PANTHER" id="PTHR43798">
    <property type="entry name" value="MONOACYLGLYCEROL LIPASE"/>
    <property type="match status" value="1"/>
</dbReference>
<dbReference type="InterPro" id="IPR022742">
    <property type="entry name" value="Hydrolase_4"/>
</dbReference>